<dbReference type="EMBL" id="JAHWGI010001255">
    <property type="protein sequence ID" value="KAK3926381.1"/>
    <property type="molecule type" value="Genomic_DNA"/>
</dbReference>
<gene>
    <name evidence="1" type="ORF">KUF71_000451</name>
</gene>
<reference evidence="1" key="2">
    <citation type="journal article" date="2023" name="BMC Genomics">
        <title>Pest status, molecular evolution, and epigenetic factors derived from the genome assembly of Frankliniella fusca, a thysanopteran phytovirus vector.</title>
        <authorList>
            <person name="Catto M.A."/>
            <person name="Labadie P.E."/>
            <person name="Jacobson A.L."/>
            <person name="Kennedy G.G."/>
            <person name="Srinivasan R."/>
            <person name="Hunt B.G."/>
        </authorList>
    </citation>
    <scope>NUCLEOTIDE SEQUENCE</scope>
    <source>
        <strain evidence="1">PL_HMW_Pooled</strain>
    </source>
</reference>
<evidence type="ECO:0000313" key="2">
    <source>
        <dbReference type="Proteomes" id="UP001219518"/>
    </source>
</evidence>
<keyword evidence="2" id="KW-1185">Reference proteome</keyword>
<reference evidence="1" key="1">
    <citation type="submission" date="2021-07" db="EMBL/GenBank/DDBJ databases">
        <authorList>
            <person name="Catto M.A."/>
            <person name="Jacobson A."/>
            <person name="Kennedy G."/>
            <person name="Labadie P."/>
            <person name="Hunt B.G."/>
            <person name="Srinivasan R."/>
        </authorList>
    </citation>
    <scope>NUCLEOTIDE SEQUENCE</scope>
    <source>
        <strain evidence="1">PL_HMW_Pooled</strain>
        <tissue evidence="1">Head</tissue>
    </source>
</reference>
<dbReference type="Proteomes" id="UP001219518">
    <property type="component" value="Unassembled WGS sequence"/>
</dbReference>
<comment type="caution">
    <text evidence="1">The sequence shown here is derived from an EMBL/GenBank/DDBJ whole genome shotgun (WGS) entry which is preliminary data.</text>
</comment>
<sequence>MGYPNPTFCQVNRLLFSYYSVVKCMVQNLKYRYLISLHLAHYQEKSNCLKSEFQCLQTIGNPHPTFCQVNRLLFSHYSVVKYMVQNLKYQYLISLHLAHYQEKSNYRRCSGVIDGSIPIAENYP</sequence>
<protein>
    <submittedName>
        <fullName evidence="1">Uncharacterized protein</fullName>
    </submittedName>
</protein>
<accession>A0AAE1HRW5</accession>
<organism evidence="1 2">
    <name type="scientific">Frankliniella fusca</name>
    <dbReference type="NCBI Taxonomy" id="407009"/>
    <lineage>
        <taxon>Eukaryota</taxon>
        <taxon>Metazoa</taxon>
        <taxon>Ecdysozoa</taxon>
        <taxon>Arthropoda</taxon>
        <taxon>Hexapoda</taxon>
        <taxon>Insecta</taxon>
        <taxon>Pterygota</taxon>
        <taxon>Neoptera</taxon>
        <taxon>Paraneoptera</taxon>
        <taxon>Thysanoptera</taxon>
        <taxon>Terebrantia</taxon>
        <taxon>Thripoidea</taxon>
        <taxon>Thripidae</taxon>
        <taxon>Frankliniella</taxon>
    </lineage>
</organism>
<evidence type="ECO:0000313" key="1">
    <source>
        <dbReference type="EMBL" id="KAK3926381.1"/>
    </source>
</evidence>
<dbReference type="AlphaFoldDB" id="A0AAE1HRW5"/>
<name>A0AAE1HRW5_9NEOP</name>
<proteinExistence type="predicted"/>